<evidence type="ECO:0000313" key="2">
    <source>
        <dbReference type="EMBL" id="KAJ0402915.1"/>
    </source>
</evidence>
<dbReference type="AlphaFoldDB" id="A0AAD5QBL6"/>
<gene>
    <name evidence="2" type="ORF">P43SY_005900</name>
</gene>
<comment type="caution">
    <text evidence="2">The sequence shown here is derived from an EMBL/GenBank/DDBJ whole genome shotgun (WGS) entry which is preliminary data.</text>
</comment>
<protein>
    <recommendedName>
        <fullName evidence="1">Rab-GAP TBC domain-containing protein</fullName>
    </recommendedName>
</protein>
<name>A0AAD5QBL6_PYTIN</name>
<feature type="domain" description="Rab-GAP TBC" evidence="1">
    <location>
        <begin position="25"/>
        <end position="92"/>
    </location>
</feature>
<dbReference type="InterPro" id="IPR039755">
    <property type="entry name" value="TBC1D23"/>
</dbReference>
<dbReference type="EMBL" id="JAKCXM010000092">
    <property type="protein sequence ID" value="KAJ0402915.1"/>
    <property type="molecule type" value="Genomic_DNA"/>
</dbReference>
<accession>A0AAD5QBL6</accession>
<dbReference type="PANTHER" id="PTHR13297:SF5">
    <property type="entry name" value="TBC1 DOMAIN FAMILY MEMBER 23"/>
    <property type="match status" value="1"/>
</dbReference>
<dbReference type="Proteomes" id="UP001209570">
    <property type="component" value="Unassembled WGS sequence"/>
</dbReference>
<dbReference type="InterPro" id="IPR035969">
    <property type="entry name" value="Rab-GAP_TBC_sf"/>
</dbReference>
<evidence type="ECO:0000313" key="3">
    <source>
        <dbReference type="Proteomes" id="UP001209570"/>
    </source>
</evidence>
<dbReference type="GO" id="GO:0005802">
    <property type="term" value="C:trans-Golgi network"/>
    <property type="evidence" value="ECO:0007669"/>
    <property type="project" value="TreeGrafter"/>
</dbReference>
<keyword evidence="3" id="KW-1185">Reference proteome</keyword>
<organism evidence="2 3">
    <name type="scientific">Pythium insidiosum</name>
    <name type="common">Pythiosis disease agent</name>
    <dbReference type="NCBI Taxonomy" id="114742"/>
    <lineage>
        <taxon>Eukaryota</taxon>
        <taxon>Sar</taxon>
        <taxon>Stramenopiles</taxon>
        <taxon>Oomycota</taxon>
        <taxon>Peronosporomycetes</taxon>
        <taxon>Pythiales</taxon>
        <taxon>Pythiaceae</taxon>
        <taxon>Pythium</taxon>
    </lineage>
</organism>
<dbReference type="Pfam" id="PF00566">
    <property type="entry name" value="RabGAP-TBC"/>
    <property type="match status" value="1"/>
</dbReference>
<dbReference type="PANTHER" id="PTHR13297">
    <property type="entry name" value="TBC1 DOMAIN FAMILY MEMBER 23-RELATED"/>
    <property type="match status" value="1"/>
</dbReference>
<dbReference type="GO" id="GO:0005829">
    <property type="term" value="C:cytosol"/>
    <property type="evidence" value="ECO:0007669"/>
    <property type="project" value="GOC"/>
</dbReference>
<dbReference type="SUPFAM" id="SSF47923">
    <property type="entry name" value="Ypt/Rab-GAP domain of gyp1p"/>
    <property type="match status" value="1"/>
</dbReference>
<dbReference type="InterPro" id="IPR000195">
    <property type="entry name" value="Rab-GAP-TBC_dom"/>
</dbReference>
<sequence>MTTATMPILCASYASNYERRHLVSDIDKVVQDLPNQKVVAADACRTRGQEALFRQPETVDRITKILTYYCKSRNIRYKQGMNEVLAPFLMLELAP</sequence>
<proteinExistence type="predicted"/>
<dbReference type="GO" id="GO:0099041">
    <property type="term" value="P:vesicle tethering to Golgi"/>
    <property type="evidence" value="ECO:0007669"/>
    <property type="project" value="TreeGrafter"/>
</dbReference>
<evidence type="ECO:0000259" key="1">
    <source>
        <dbReference type="Pfam" id="PF00566"/>
    </source>
</evidence>
<dbReference type="GO" id="GO:0042147">
    <property type="term" value="P:retrograde transport, endosome to Golgi"/>
    <property type="evidence" value="ECO:0007669"/>
    <property type="project" value="InterPro"/>
</dbReference>
<dbReference type="Gene3D" id="1.10.8.270">
    <property type="entry name" value="putative rabgap domain of human tbc1 domain family member 14 like domains"/>
    <property type="match status" value="1"/>
</dbReference>
<reference evidence="2" key="1">
    <citation type="submission" date="2021-12" db="EMBL/GenBank/DDBJ databases">
        <title>Prjna785345.</title>
        <authorList>
            <person name="Rujirawat T."/>
            <person name="Krajaejun T."/>
        </authorList>
    </citation>
    <scope>NUCLEOTIDE SEQUENCE</scope>
    <source>
        <strain evidence="2">Pi057C3</strain>
    </source>
</reference>